<comment type="caution">
    <text evidence="3">The sequence shown here is derived from an EMBL/GenBank/DDBJ whole genome shotgun (WGS) entry which is preliminary data.</text>
</comment>
<evidence type="ECO:0000256" key="2">
    <source>
        <dbReference type="SAM" id="MobiDB-lite"/>
    </source>
</evidence>
<sequence>MIFQRSASKNIVEETVVDTTDEKKPVSEVNDNVDTVVGPSVNVEGDFSSEGNIIVKGTVTGSLHTSKSVTVETGAKIFANVRAGSAHISGEVRGNMKIKDFLELSPSARIVGDIEAKTVTMEAGALLLGKVSMPGLETNDGRTAGRVGGRVKKSDEAATVTL</sequence>
<dbReference type="Proteomes" id="UP000231426">
    <property type="component" value="Unassembled WGS sequence"/>
</dbReference>
<comment type="similarity">
    <text evidence="1">Belongs to the bactofilin family.</text>
</comment>
<evidence type="ECO:0000256" key="1">
    <source>
        <dbReference type="ARBA" id="ARBA00044755"/>
    </source>
</evidence>
<dbReference type="InterPro" id="IPR007607">
    <property type="entry name" value="BacA/B"/>
</dbReference>
<organism evidence="3 4">
    <name type="scientific">Candidatus Magasanikbacteria bacterium CG10_big_fil_rev_8_21_14_0_10_36_32</name>
    <dbReference type="NCBI Taxonomy" id="1974646"/>
    <lineage>
        <taxon>Bacteria</taxon>
        <taxon>Candidatus Magasanikiibacteriota</taxon>
    </lineage>
</organism>
<dbReference type="PANTHER" id="PTHR35024:SF4">
    <property type="entry name" value="POLYMER-FORMING CYTOSKELETAL PROTEIN"/>
    <property type="match status" value="1"/>
</dbReference>
<evidence type="ECO:0000313" key="4">
    <source>
        <dbReference type="Proteomes" id="UP000231426"/>
    </source>
</evidence>
<dbReference type="EMBL" id="PFBV01000003">
    <property type="protein sequence ID" value="PIT88304.1"/>
    <property type="molecule type" value="Genomic_DNA"/>
</dbReference>
<evidence type="ECO:0008006" key="5">
    <source>
        <dbReference type="Google" id="ProtNLM"/>
    </source>
</evidence>
<protein>
    <recommendedName>
        <fullName evidence="5">Cell shape determination protein CcmA</fullName>
    </recommendedName>
</protein>
<dbReference type="Pfam" id="PF04519">
    <property type="entry name" value="Bactofilin"/>
    <property type="match status" value="1"/>
</dbReference>
<evidence type="ECO:0000313" key="3">
    <source>
        <dbReference type="EMBL" id="PIT88304.1"/>
    </source>
</evidence>
<dbReference type="PANTHER" id="PTHR35024">
    <property type="entry name" value="HYPOTHETICAL CYTOSOLIC PROTEIN"/>
    <property type="match status" value="1"/>
</dbReference>
<accession>A0A2M6W6A1</accession>
<name>A0A2M6W6A1_9BACT</name>
<dbReference type="AlphaFoldDB" id="A0A2M6W6A1"/>
<reference evidence="4" key="1">
    <citation type="submission" date="2017-09" db="EMBL/GenBank/DDBJ databases">
        <title>Depth-based differentiation of microbial function through sediment-hosted aquifers and enrichment of novel symbionts in the deep terrestrial subsurface.</title>
        <authorList>
            <person name="Probst A.J."/>
            <person name="Ladd B."/>
            <person name="Jarett J.K."/>
            <person name="Geller-Mcgrath D.E."/>
            <person name="Sieber C.M.K."/>
            <person name="Emerson J.B."/>
            <person name="Anantharaman K."/>
            <person name="Thomas B.C."/>
            <person name="Malmstrom R."/>
            <person name="Stieglmeier M."/>
            <person name="Klingl A."/>
            <person name="Woyke T."/>
            <person name="Ryan C.M."/>
            <person name="Banfield J.F."/>
        </authorList>
    </citation>
    <scope>NUCLEOTIDE SEQUENCE [LARGE SCALE GENOMIC DNA]</scope>
</reference>
<proteinExistence type="inferred from homology"/>
<feature type="region of interest" description="Disordered" evidence="2">
    <location>
        <begin position="139"/>
        <end position="162"/>
    </location>
</feature>
<gene>
    <name evidence="3" type="ORF">COU29_00740</name>
</gene>